<dbReference type="Gene3D" id="3.30.379.10">
    <property type="entry name" value="Chitobiase/beta-hexosaminidase domain 2-like"/>
    <property type="match status" value="1"/>
</dbReference>
<dbReference type="InterPro" id="IPR025705">
    <property type="entry name" value="Beta_hexosaminidase_sua/sub"/>
</dbReference>
<dbReference type="EMBL" id="BAABAQ010000008">
    <property type="protein sequence ID" value="GAA4196695.1"/>
    <property type="molecule type" value="Genomic_DNA"/>
</dbReference>
<dbReference type="InterPro" id="IPR017853">
    <property type="entry name" value="GH"/>
</dbReference>
<protein>
    <recommendedName>
        <fullName evidence="3">beta-N-acetylhexosaminidase</fullName>
        <ecNumber evidence="3">3.2.1.52</ecNumber>
    </recommendedName>
</protein>
<keyword evidence="5" id="KW-0326">Glycosidase</keyword>
<accession>A0ABP8B322</accession>
<dbReference type="RefSeq" id="WP_344919926.1">
    <property type="nucleotide sequence ID" value="NZ_BAABAQ010000008.1"/>
</dbReference>
<name>A0ABP8B322_9ACTN</name>
<comment type="caution">
    <text evidence="8">The sequence shown here is derived from an EMBL/GenBank/DDBJ whole genome shotgun (WGS) entry which is preliminary data.</text>
</comment>
<dbReference type="InterPro" id="IPR029018">
    <property type="entry name" value="Hex-like_dom2"/>
</dbReference>
<dbReference type="CDD" id="cd06563">
    <property type="entry name" value="GH20_chitobiase-like"/>
    <property type="match status" value="1"/>
</dbReference>
<dbReference type="InterPro" id="IPR015882">
    <property type="entry name" value="HEX_bac_N"/>
</dbReference>
<gene>
    <name evidence="8" type="ORF">GCM10022252_44460</name>
</gene>
<evidence type="ECO:0000256" key="5">
    <source>
        <dbReference type="ARBA" id="ARBA00023295"/>
    </source>
</evidence>
<dbReference type="SUPFAM" id="SSF55545">
    <property type="entry name" value="beta-N-acetylhexosaminidase-like domain"/>
    <property type="match status" value="1"/>
</dbReference>
<dbReference type="SUPFAM" id="SSF51445">
    <property type="entry name" value="(Trans)glycosidases"/>
    <property type="match status" value="1"/>
</dbReference>
<dbReference type="PRINTS" id="PR00738">
    <property type="entry name" value="GLHYDRLASE20"/>
</dbReference>
<keyword evidence="9" id="KW-1185">Reference proteome</keyword>
<feature type="domain" description="Glycoside hydrolase family 20 catalytic" evidence="6">
    <location>
        <begin position="81"/>
        <end position="400"/>
    </location>
</feature>
<evidence type="ECO:0000256" key="2">
    <source>
        <dbReference type="ARBA" id="ARBA00006285"/>
    </source>
</evidence>
<comment type="catalytic activity">
    <reaction evidence="1">
        <text>Hydrolysis of terminal non-reducing N-acetyl-D-hexosamine residues in N-acetyl-beta-D-hexosaminides.</text>
        <dbReference type="EC" id="3.2.1.52"/>
    </reaction>
</comment>
<evidence type="ECO:0000256" key="1">
    <source>
        <dbReference type="ARBA" id="ARBA00001231"/>
    </source>
</evidence>
<evidence type="ECO:0000313" key="9">
    <source>
        <dbReference type="Proteomes" id="UP001501251"/>
    </source>
</evidence>
<evidence type="ECO:0000256" key="4">
    <source>
        <dbReference type="ARBA" id="ARBA00022801"/>
    </source>
</evidence>
<organism evidence="8 9">
    <name type="scientific">Streptosporangium oxazolinicum</name>
    <dbReference type="NCBI Taxonomy" id="909287"/>
    <lineage>
        <taxon>Bacteria</taxon>
        <taxon>Bacillati</taxon>
        <taxon>Actinomycetota</taxon>
        <taxon>Actinomycetes</taxon>
        <taxon>Streptosporangiales</taxon>
        <taxon>Streptosporangiaceae</taxon>
        <taxon>Streptosporangium</taxon>
    </lineage>
</organism>
<feature type="domain" description="Beta-hexosaminidase bacterial type N-terminal" evidence="7">
    <location>
        <begin position="28"/>
        <end position="77"/>
    </location>
</feature>
<dbReference type="Proteomes" id="UP001501251">
    <property type="component" value="Unassembled WGS sequence"/>
</dbReference>
<dbReference type="PANTHER" id="PTHR22600">
    <property type="entry name" value="BETA-HEXOSAMINIDASE"/>
    <property type="match status" value="1"/>
</dbReference>
<dbReference type="EC" id="3.2.1.52" evidence="3"/>
<dbReference type="Pfam" id="PF00728">
    <property type="entry name" value="Glyco_hydro_20"/>
    <property type="match status" value="1"/>
</dbReference>
<sequence>MIIPMPREVAVDGGSVAYRRDLLRLMPDDPSLGEEGYRLDVSPSGVELTSGGPAGRFYGSRTLAQLGPLIPYGTIEDRPGFAWRGVMLDVARHFMPKAFVLRLVDLLAEHKLNVLHLHLTDDQGWRLEIERYPLLTEVGARRGGFYTRQDVREIVAYAAERFVTVVPEIEMPGHAQAAIAAYPHLGNDPSREVEVWSEWGISEHVLNLEESTVRFCQDVLDEVLELFPSPYVHVGGDECPTAEWERSPRARRRLAELGLAGPRDACAWFIGRMAAHLEKHSRKLVCWDEPDREPTPGTTVMVWRDEQAERGGNDIILAPHTRTYFDYRPSAAPFDDQPADPDRPTVQERVLTLADTYAFAPDPAARGVQCQLWTEYMPTPERVEFMALPRMCAFAEVAWGSSGDYPDFLRRLGPHLARLSAQGVRGGPLIP</sequence>
<evidence type="ECO:0000313" key="8">
    <source>
        <dbReference type="EMBL" id="GAA4196695.1"/>
    </source>
</evidence>
<proteinExistence type="inferred from homology"/>
<reference evidence="9" key="1">
    <citation type="journal article" date="2019" name="Int. J. Syst. Evol. Microbiol.">
        <title>The Global Catalogue of Microorganisms (GCM) 10K type strain sequencing project: providing services to taxonomists for standard genome sequencing and annotation.</title>
        <authorList>
            <consortium name="The Broad Institute Genomics Platform"/>
            <consortium name="The Broad Institute Genome Sequencing Center for Infectious Disease"/>
            <person name="Wu L."/>
            <person name="Ma J."/>
        </authorList>
    </citation>
    <scope>NUCLEOTIDE SEQUENCE [LARGE SCALE GENOMIC DNA]</scope>
    <source>
        <strain evidence="9">JCM 17388</strain>
    </source>
</reference>
<dbReference type="Pfam" id="PF02838">
    <property type="entry name" value="Glyco_hydro_20b"/>
    <property type="match status" value="1"/>
</dbReference>
<keyword evidence="4" id="KW-0378">Hydrolase</keyword>
<evidence type="ECO:0000259" key="7">
    <source>
        <dbReference type="Pfam" id="PF02838"/>
    </source>
</evidence>
<evidence type="ECO:0000256" key="3">
    <source>
        <dbReference type="ARBA" id="ARBA00012663"/>
    </source>
</evidence>
<evidence type="ECO:0000259" key="6">
    <source>
        <dbReference type="Pfam" id="PF00728"/>
    </source>
</evidence>
<dbReference type="PANTHER" id="PTHR22600:SF57">
    <property type="entry name" value="BETA-N-ACETYLHEXOSAMINIDASE"/>
    <property type="match status" value="1"/>
</dbReference>
<dbReference type="Gene3D" id="3.20.20.80">
    <property type="entry name" value="Glycosidases"/>
    <property type="match status" value="1"/>
</dbReference>
<comment type="similarity">
    <text evidence="2">Belongs to the glycosyl hydrolase 20 family.</text>
</comment>
<dbReference type="InterPro" id="IPR015883">
    <property type="entry name" value="Glyco_hydro_20_cat"/>
</dbReference>